<protein>
    <submittedName>
        <fullName evidence="2">Uncharacterized protein</fullName>
    </submittedName>
</protein>
<dbReference type="EMBL" id="CVQH01007557">
    <property type="protein sequence ID" value="CRK16427.1"/>
    <property type="molecule type" value="Genomic_DNA"/>
</dbReference>
<proteinExistence type="predicted"/>
<evidence type="ECO:0000313" key="2">
    <source>
        <dbReference type="EMBL" id="CRK16427.1"/>
    </source>
</evidence>
<feature type="chain" id="PRO_5002566157" evidence="1">
    <location>
        <begin position="27"/>
        <end position="244"/>
    </location>
</feature>
<sequence>MVSLSYFKKLGGLGSLAVLLAAFAAAKDVAIVDVVDDTACIEKLLDNHDWEAENSTLACGSTFSLVEGPAIVARQAHGTCQAQTYTYREHRVVASGTWWGPWIKSSGCLYCELSSGECIKEFNWGRTQTTSFSIGFGMDSVPEVKRAINAAPNLNFGYSWSESKSIGGATRCTVPARSKGSYWTQMLMGWSDSQSRTVRKKITKLCSATFEYDGWGGSGHADWPITNGHTVNEGCSTGAAAECP</sequence>
<feature type="non-terminal residue" evidence="2">
    <location>
        <position position="244"/>
    </location>
</feature>
<evidence type="ECO:0000256" key="1">
    <source>
        <dbReference type="SAM" id="SignalP"/>
    </source>
</evidence>
<organism evidence="2 3">
    <name type="scientific">Verticillium longisporum</name>
    <name type="common">Verticillium dahliae var. longisporum</name>
    <dbReference type="NCBI Taxonomy" id="100787"/>
    <lineage>
        <taxon>Eukaryota</taxon>
        <taxon>Fungi</taxon>
        <taxon>Dikarya</taxon>
        <taxon>Ascomycota</taxon>
        <taxon>Pezizomycotina</taxon>
        <taxon>Sordariomycetes</taxon>
        <taxon>Hypocreomycetidae</taxon>
        <taxon>Glomerellales</taxon>
        <taxon>Plectosphaerellaceae</taxon>
        <taxon>Verticillium</taxon>
    </lineage>
</organism>
<feature type="signal peptide" evidence="1">
    <location>
        <begin position="1"/>
        <end position="26"/>
    </location>
</feature>
<reference evidence="3" key="1">
    <citation type="submission" date="2015-05" db="EMBL/GenBank/DDBJ databases">
        <authorList>
            <person name="Fogelqvist Johan"/>
        </authorList>
    </citation>
    <scope>NUCLEOTIDE SEQUENCE [LARGE SCALE GENOMIC DNA]</scope>
</reference>
<accession>A0A0G4L338</accession>
<dbReference type="STRING" id="100787.A0A0G4L338"/>
<dbReference type="AlphaFoldDB" id="A0A0G4L338"/>
<dbReference type="Proteomes" id="UP000044602">
    <property type="component" value="Unassembled WGS sequence"/>
</dbReference>
<name>A0A0G4L338_VERLO</name>
<keyword evidence="3" id="KW-1185">Reference proteome</keyword>
<keyword evidence="1" id="KW-0732">Signal</keyword>
<evidence type="ECO:0000313" key="3">
    <source>
        <dbReference type="Proteomes" id="UP000044602"/>
    </source>
</evidence>
<gene>
    <name evidence="2" type="ORF">BN1708_011767</name>
</gene>